<name>A0ABT0YPH4_9BURK</name>
<reference evidence="2" key="1">
    <citation type="submission" date="2022-05" db="EMBL/GenBank/DDBJ databases">
        <title>Schlegelella sp. nov., isolated from mangrove soil.</title>
        <authorList>
            <person name="Liu Y."/>
            <person name="Ge X."/>
            <person name="Liu W."/>
        </authorList>
    </citation>
    <scope>NUCLEOTIDE SEQUENCE</scope>
    <source>
        <strain evidence="2">S2-27</strain>
    </source>
</reference>
<dbReference type="PANTHER" id="PTHR41878:SF1">
    <property type="entry name" value="TNPR PROTEIN"/>
    <property type="match status" value="1"/>
</dbReference>
<dbReference type="PANTHER" id="PTHR41878">
    <property type="entry name" value="LEXA REPRESSOR-RELATED"/>
    <property type="match status" value="1"/>
</dbReference>
<keyword evidence="3" id="KW-1185">Reference proteome</keyword>
<dbReference type="Gene3D" id="3.10.290.30">
    <property type="entry name" value="MM3350-like"/>
    <property type="match status" value="1"/>
</dbReference>
<evidence type="ECO:0000313" key="3">
    <source>
        <dbReference type="Proteomes" id="UP001165541"/>
    </source>
</evidence>
<accession>A0ABT0YPH4</accession>
<sequence>MSKSTRRTEPQRIYQLTMALQRIEPRIWRTVLVPDTLSLAKLDRVLQAAMGWTGESIYSSKVVNLDYN</sequence>
<dbReference type="SUPFAM" id="SSF159941">
    <property type="entry name" value="MM3350-like"/>
    <property type="match status" value="1"/>
</dbReference>
<dbReference type="Pfam" id="PF07929">
    <property type="entry name" value="PRiA4_ORF3"/>
    <property type="match status" value="1"/>
</dbReference>
<organism evidence="2 3">
    <name type="scientific">Caldimonas mangrovi</name>
    <dbReference type="NCBI Taxonomy" id="2944811"/>
    <lineage>
        <taxon>Bacteria</taxon>
        <taxon>Pseudomonadati</taxon>
        <taxon>Pseudomonadota</taxon>
        <taxon>Betaproteobacteria</taxon>
        <taxon>Burkholderiales</taxon>
        <taxon>Sphaerotilaceae</taxon>
        <taxon>Caldimonas</taxon>
    </lineage>
</organism>
<dbReference type="RefSeq" id="WP_251779086.1">
    <property type="nucleotide sequence ID" value="NZ_JAMKFE010000007.1"/>
</dbReference>
<dbReference type="InterPro" id="IPR012912">
    <property type="entry name" value="Plasmid_pRiA4b_Orf3-like"/>
</dbReference>
<feature type="domain" description="Plasmid pRiA4b Orf3-like" evidence="1">
    <location>
        <begin position="12"/>
        <end position="62"/>
    </location>
</feature>
<protein>
    <submittedName>
        <fullName evidence="2">Plasmid pRiA4b ORF-3 family protein</fullName>
    </submittedName>
</protein>
<evidence type="ECO:0000259" key="1">
    <source>
        <dbReference type="Pfam" id="PF07929"/>
    </source>
</evidence>
<comment type="caution">
    <text evidence="2">The sequence shown here is derived from an EMBL/GenBank/DDBJ whole genome shotgun (WGS) entry which is preliminary data.</text>
</comment>
<proteinExistence type="predicted"/>
<dbReference type="Proteomes" id="UP001165541">
    <property type="component" value="Unassembled WGS sequence"/>
</dbReference>
<gene>
    <name evidence="2" type="ORF">M8A51_13995</name>
</gene>
<dbReference type="InterPro" id="IPR024047">
    <property type="entry name" value="MM3350-like_sf"/>
</dbReference>
<evidence type="ECO:0000313" key="2">
    <source>
        <dbReference type="EMBL" id="MCM5680634.1"/>
    </source>
</evidence>
<dbReference type="EMBL" id="JAMKFE010000007">
    <property type="protein sequence ID" value="MCM5680634.1"/>
    <property type="molecule type" value="Genomic_DNA"/>
</dbReference>